<sequence>MALRGALRSVVRSLSSPRILCSRGVAAHPLPMNFIARCGPAALDPMWCSHFSTSTGGLLLNSLTDTRFPKRRPGLKPRRKRASLKPPGPYAWVQYVPGEPIPKSRPNKGSVQGRKRKKRIAQRKAFILSEKKKRKSQYAEFRRKRDMERIERKMAAVAREKAWAERLVELQQLEAEKKAAMT</sequence>
<reference evidence="2" key="1">
    <citation type="journal article" date="2023" name="GigaByte">
        <title>Genome assembly of the bearded iris, Iris pallida Lam.</title>
        <authorList>
            <person name="Bruccoleri R.E."/>
            <person name="Oakeley E.J."/>
            <person name="Faust A.M.E."/>
            <person name="Altorfer M."/>
            <person name="Dessus-Babus S."/>
            <person name="Burckhardt D."/>
            <person name="Oertli M."/>
            <person name="Naumann U."/>
            <person name="Petersen F."/>
            <person name="Wong J."/>
        </authorList>
    </citation>
    <scope>NUCLEOTIDE SEQUENCE</scope>
    <source>
        <strain evidence="2">GSM-AAB239-AS_SAM_17_03QT</strain>
    </source>
</reference>
<gene>
    <name evidence="2" type="ORF">M6B38_409100</name>
</gene>
<organism evidence="2 3">
    <name type="scientific">Iris pallida</name>
    <name type="common">Sweet iris</name>
    <dbReference type="NCBI Taxonomy" id="29817"/>
    <lineage>
        <taxon>Eukaryota</taxon>
        <taxon>Viridiplantae</taxon>
        <taxon>Streptophyta</taxon>
        <taxon>Embryophyta</taxon>
        <taxon>Tracheophyta</taxon>
        <taxon>Spermatophyta</taxon>
        <taxon>Magnoliopsida</taxon>
        <taxon>Liliopsida</taxon>
        <taxon>Asparagales</taxon>
        <taxon>Iridaceae</taxon>
        <taxon>Iridoideae</taxon>
        <taxon>Irideae</taxon>
        <taxon>Iris</taxon>
    </lineage>
</organism>
<dbReference type="CDD" id="cd23700">
    <property type="entry name" value="At3g51010"/>
    <property type="match status" value="1"/>
</dbReference>
<keyword evidence="3" id="KW-1185">Reference proteome</keyword>
<dbReference type="GO" id="GO:0005739">
    <property type="term" value="C:mitochondrion"/>
    <property type="evidence" value="ECO:0007669"/>
    <property type="project" value="TreeGrafter"/>
</dbReference>
<evidence type="ECO:0000256" key="1">
    <source>
        <dbReference type="SAM" id="MobiDB-lite"/>
    </source>
</evidence>
<dbReference type="AlphaFoldDB" id="A0AAX6FN00"/>
<reference evidence="2" key="2">
    <citation type="submission" date="2023-04" db="EMBL/GenBank/DDBJ databases">
        <authorList>
            <person name="Bruccoleri R.E."/>
            <person name="Oakeley E.J."/>
            <person name="Faust A.-M."/>
            <person name="Dessus-Babus S."/>
            <person name="Altorfer M."/>
            <person name="Burckhardt D."/>
            <person name="Oertli M."/>
            <person name="Naumann U."/>
            <person name="Petersen F."/>
            <person name="Wong J."/>
        </authorList>
    </citation>
    <scope>NUCLEOTIDE SEQUENCE</scope>
    <source>
        <strain evidence="2">GSM-AAB239-AS_SAM_17_03QT</strain>
        <tissue evidence="2">Leaf</tissue>
    </source>
</reference>
<feature type="compositionally biased region" description="Basic residues" evidence="1">
    <location>
        <begin position="69"/>
        <end position="83"/>
    </location>
</feature>
<dbReference type="PANTHER" id="PTHR36767:SF1">
    <property type="entry name" value="OS05G0126200 PROTEIN"/>
    <property type="match status" value="1"/>
</dbReference>
<evidence type="ECO:0000313" key="2">
    <source>
        <dbReference type="EMBL" id="KAJ6817774.1"/>
    </source>
</evidence>
<comment type="caution">
    <text evidence="2">The sequence shown here is derived from an EMBL/GenBank/DDBJ whole genome shotgun (WGS) entry which is preliminary data.</text>
</comment>
<accession>A0AAX6FN00</accession>
<feature type="region of interest" description="Disordered" evidence="1">
    <location>
        <begin position="69"/>
        <end position="88"/>
    </location>
</feature>
<evidence type="ECO:0000313" key="3">
    <source>
        <dbReference type="Proteomes" id="UP001140949"/>
    </source>
</evidence>
<protein>
    <submittedName>
        <fullName evidence="2">Uncharacterized protein</fullName>
    </submittedName>
</protein>
<dbReference type="Proteomes" id="UP001140949">
    <property type="component" value="Unassembled WGS sequence"/>
</dbReference>
<dbReference type="PANTHER" id="PTHR36767">
    <property type="entry name" value="OS05G0126200 PROTEIN"/>
    <property type="match status" value="1"/>
</dbReference>
<proteinExistence type="predicted"/>
<name>A0AAX6FN00_IRIPA</name>
<dbReference type="EMBL" id="JANAVB010027598">
    <property type="protein sequence ID" value="KAJ6817774.1"/>
    <property type="molecule type" value="Genomic_DNA"/>
</dbReference>
<feature type="region of interest" description="Disordered" evidence="1">
    <location>
        <begin position="100"/>
        <end position="121"/>
    </location>
</feature>